<dbReference type="Gramene" id="TraesLAC5B03G02973050.1">
    <property type="protein sequence ID" value="TraesLAC5B03G02973050.1"/>
    <property type="gene ID" value="TraesLAC5B03G02973050"/>
</dbReference>
<evidence type="ECO:0000313" key="3">
    <source>
        <dbReference type="Proteomes" id="UP000019116"/>
    </source>
</evidence>
<feature type="signal peptide" evidence="1">
    <location>
        <begin position="1"/>
        <end position="21"/>
    </location>
</feature>
<dbReference type="Proteomes" id="UP000019116">
    <property type="component" value="Chromosome 5B"/>
</dbReference>
<dbReference type="Gramene" id="TraesSTA5B03G03009580.1">
    <property type="protein sequence ID" value="TraesSTA5B03G03009580.1"/>
    <property type="gene ID" value="TraesSTA5B03G03009580"/>
</dbReference>
<keyword evidence="1" id="KW-0732">Signal</keyword>
<keyword evidence="3" id="KW-1185">Reference proteome</keyword>
<dbReference type="Gramene" id="TraesCS5B03G1329400.1">
    <property type="protein sequence ID" value="TraesCS5B03G1329400.1.CDS"/>
    <property type="gene ID" value="TraesCS5B03G1329400"/>
</dbReference>
<dbReference type="GeneID" id="123117814"/>
<dbReference type="RefSeq" id="XP_044394422.1">
    <property type="nucleotide sequence ID" value="XM_044538487.1"/>
</dbReference>
<protein>
    <submittedName>
        <fullName evidence="2">Uncharacterized protein</fullName>
    </submittedName>
</protein>
<evidence type="ECO:0000313" key="2">
    <source>
        <dbReference type="EnsemblPlants" id="TraesCS5B02G543600.1"/>
    </source>
</evidence>
<sequence>MASVNIIILAVSALLFSSVLALYLPTAACARHDAVLNPKDGLNSAGGLHHVVVSGAGKAGPVTGAGGGSGPTTAEMRADDADAEMQGLLETDYAWRWGKRPRTPPSRSK</sequence>
<evidence type="ECO:0000256" key="1">
    <source>
        <dbReference type="SAM" id="SignalP"/>
    </source>
</evidence>
<accession>A0A3B6LY79</accession>
<feature type="chain" id="PRO_5043177540" evidence="1">
    <location>
        <begin position="22"/>
        <end position="109"/>
    </location>
</feature>
<dbReference type="Gramene" id="TraesRN5B0101298600.1">
    <property type="protein sequence ID" value="TraesRN5B0101298600.1"/>
    <property type="gene ID" value="TraesRN5B0101298600"/>
</dbReference>
<name>A0A3B6LY79_WHEAT</name>
<dbReference type="AlphaFoldDB" id="A0A3B6LY79"/>
<reference evidence="2" key="1">
    <citation type="submission" date="2018-08" db="EMBL/GenBank/DDBJ databases">
        <authorList>
            <person name="Rossello M."/>
        </authorList>
    </citation>
    <scope>NUCLEOTIDE SEQUENCE [LARGE SCALE GENOMIC DNA]</scope>
    <source>
        <strain evidence="2">cv. Chinese Spring</strain>
    </source>
</reference>
<gene>
    <name evidence="2" type="primary">LOC123117814</name>
</gene>
<dbReference type="EnsemblPlants" id="TraesCS5B02G543600.1">
    <property type="protein sequence ID" value="TraesCS5B02G543600.1"/>
    <property type="gene ID" value="TraesCS5B02G543600"/>
</dbReference>
<proteinExistence type="predicted"/>
<dbReference type="Gramene" id="TraesCS5B02G543600.1">
    <property type="protein sequence ID" value="TraesCS5B02G543600.1"/>
    <property type="gene ID" value="TraesCS5B02G543600"/>
</dbReference>
<organism evidence="2">
    <name type="scientific">Triticum aestivum</name>
    <name type="common">Wheat</name>
    <dbReference type="NCBI Taxonomy" id="4565"/>
    <lineage>
        <taxon>Eukaryota</taxon>
        <taxon>Viridiplantae</taxon>
        <taxon>Streptophyta</taxon>
        <taxon>Embryophyta</taxon>
        <taxon>Tracheophyta</taxon>
        <taxon>Spermatophyta</taxon>
        <taxon>Magnoliopsida</taxon>
        <taxon>Liliopsida</taxon>
        <taxon>Poales</taxon>
        <taxon>Poaceae</taxon>
        <taxon>BOP clade</taxon>
        <taxon>Pooideae</taxon>
        <taxon>Triticodae</taxon>
        <taxon>Triticeae</taxon>
        <taxon>Triticinae</taxon>
        <taxon>Triticum</taxon>
    </lineage>
</organism>
<reference evidence="2" key="2">
    <citation type="submission" date="2018-10" db="UniProtKB">
        <authorList>
            <consortium name="EnsemblPlants"/>
        </authorList>
    </citation>
    <scope>IDENTIFICATION</scope>
</reference>